<dbReference type="PANTHER" id="PTHR46401">
    <property type="entry name" value="GLYCOSYLTRANSFERASE WBBK-RELATED"/>
    <property type="match status" value="1"/>
</dbReference>
<dbReference type="PANTHER" id="PTHR46401:SF2">
    <property type="entry name" value="GLYCOSYLTRANSFERASE WBBK-RELATED"/>
    <property type="match status" value="1"/>
</dbReference>
<sequence>MGKHLLVYDLDWWVLGEKAKVIQRYHPRLDICCVKEVEALANKRGANYVNDVYEVIATLGLGIAQLLIQHNIRVDTSQIGSYNFFLNNHRVYREWRDPMKANNRFINDIMAKPRQFGAINPKLAHGVKQLLPKKTVNYIRPFVDSDRFRPMRQTKHKDKFVIGWVGNETRKVKNYQTLYRQIVKGFHEDPAITFVEATRSSPVGINEMPAFYQQLDLLIITSSNEGGPAPALEAYSSAVPVLATNVGYVKEVAGSQGRSLILNSTRPALFVQKIKKIRNDPSFHATLKKEARERIMDHFTVEKTMDDWLETLFFL</sequence>
<evidence type="ECO:0000313" key="3">
    <source>
        <dbReference type="EMBL" id="QQK79599.1"/>
    </source>
</evidence>
<dbReference type="InterPro" id="IPR001296">
    <property type="entry name" value="Glyco_trans_1"/>
</dbReference>
<keyword evidence="4" id="KW-1185">Reference proteome</keyword>
<protein>
    <submittedName>
        <fullName evidence="3">Glycosyltransferase</fullName>
    </submittedName>
</protein>
<dbReference type="Proteomes" id="UP000595349">
    <property type="component" value="Chromosome"/>
</dbReference>
<reference evidence="3 4" key="1">
    <citation type="submission" date="2020-06" db="EMBL/GenBank/DDBJ databases">
        <title>Genomic analysis of Salicibibacter sp. NKC21-4.</title>
        <authorList>
            <person name="Oh Y.J."/>
        </authorList>
    </citation>
    <scope>NUCLEOTIDE SEQUENCE [LARGE SCALE GENOMIC DNA]</scope>
    <source>
        <strain evidence="3 4">NKC21-4</strain>
    </source>
</reference>
<dbReference type="AlphaFoldDB" id="A0A7T6Z9Y1"/>
<evidence type="ECO:0000259" key="2">
    <source>
        <dbReference type="Pfam" id="PF00534"/>
    </source>
</evidence>
<dbReference type="GO" id="GO:0009103">
    <property type="term" value="P:lipopolysaccharide biosynthetic process"/>
    <property type="evidence" value="ECO:0007669"/>
    <property type="project" value="TreeGrafter"/>
</dbReference>
<dbReference type="Pfam" id="PF00534">
    <property type="entry name" value="Glycos_transf_1"/>
    <property type="match status" value="1"/>
</dbReference>
<dbReference type="Gene3D" id="3.40.50.2000">
    <property type="entry name" value="Glycogen Phosphorylase B"/>
    <property type="match status" value="1"/>
</dbReference>
<dbReference type="KEGG" id="scib:HUG20_06730"/>
<name>A0A7T6Z9Y1_9BACI</name>
<proteinExistence type="predicted"/>
<dbReference type="RefSeq" id="WP_200089465.1">
    <property type="nucleotide sequence ID" value="NZ_CP054706.1"/>
</dbReference>
<feature type="domain" description="Glycosyl transferase family 1" evidence="2">
    <location>
        <begin position="207"/>
        <end position="294"/>
    </location>
</feature>
<dbReference type="GO" id="GO:0016757">
    <property type="term" value="F:glycosyltransferase activity"/>
    <property type="evidence" value="ECO:0007669"/>
    <property type="project" value="InterPro"/>
</dbReference>
<dbReference type="SUPFAM" id="SSF53756">
    <property type="entry name" value="UDP-Glycosyltransferase/glycogen phosphorylase"/>
    <property type="match status" value="1"/>
</dbReference>
<evidence type="ECO:0000256" key="1">
    <source>
        <dbReference type="ARBA" id="ARBA00022679"/>
    </source>
</evidence>
<evidence type="ECO:0000313" key="4">
    <source>
        <dbReference type="Proteomes" id="UP000595349"/>
    </source>
</evidence>
<gene>
    <name evidence="3" type="ORF">HUG20_06730</name>
</gene>
<dbReference type="CDD" id="cd03801">
    <property type="entry name" value="GT4_PimA-like"/>
    <property type="match status" value="1"/>
</dbReference>
<dbReference type="EMBL" id="CP054706">
    <property type="protein sequence ID" value="QQK79599.1"/>
    <property type="molecule type" value="Genomic_DNA"/>
</dbReference>
<keyword evidence="1 3" id="KW-0808">Transferase</keyword>
<organism evidence="3 4">
    <name type="scientific">Salicibibacter cibi</name>
    <dbReference type="NCBI Taxonomy" id="2743001"/>
    <lineage>
        <taxon>Bacteria</taxon>
        <taxon>Bacillati</taxon>
        <taxon>Bacillota</taxon>
        <taxon>Bacilli</taxon>
        <taxon>Bacillales</taxon>
        <taxon>Bacillaceae</taxon>
        <taxon>Salicibibacter</taxon>
    </lineage>
</organism>
<accession>A0A7T6Z9Y1</accession>